<evidence type="ECO:0000259" key="10">
    <source>
        <dbReference type="Pfam" id="PF13290"/>
    </source>
</evidence>
<evidence type="ECO:0000256" key="6">
    <source>
        <dbReference type="PROSITE-ProRule" id="PRU01240"/>
    </source>
</evidence>
<evidence type="ECO:0000256" key="5">
    <source>
        <dbReference type="PIRSR" id="PIRSR615500-1"/>
    </source>
</evidence>
<feature type="compositionally biased region" description="Pro residues" evidence="8">
    <location>
        <begin position="71"/>
        <end position="83"/>
    </location>
</feature>
<evidence type="ECO:0000256" key="4">
    <source>
        <dbReference type="ARBA" id="ARBA00022825"/>
    </source>
</evidence>
<feature type="domain" description="Integrin beta-like protein A-E immunoglobulin-like" evidence="12">
    <location>
        <begin position="1109"/>
        <end position="1224"/>
    </location>
</feature>
<feature type="domain" description="Peptidase S8/S53" evidence="9">
    <location>
        <begin position="269"/>
        <end position="526"/>
    </location>
</feature>
<gene>
    <name evidence="13" type="ORF">FEM03_09600</name>
</gene>
<keyword evidence="14" id="KW-1185">Reference proteome</keyword>
<feature type="domain" description="Pyrrolo-quinoline quinone repeat" evidence="11">
    <location>
        <begin position="1353"/>
        <end position="1441"/>
    </location>
</feature>
<dbReference type="CDD" id="cd07473">
    <property type="entry name" value="Peptidases_S8_Subtilisin_like"/>
    <property type="match status" value="1"/>
</dbReference>
<feature type="region of interest" description="Disordered" evidence="8">
    <location>
        <begin position="34"/>
        <end position="90"/>
    </location>
</feature>
<dbReference type="Gene3D" id="2.60.40.2810">
    <property type="match status" value="1"/>
</dbReference>
<evidence type="ECO:0000259" key="11">
    <source>
        <dbReference type="Pfam" id="PF13360"/>
    </source>
</evidence>
<evidence type="ECO:0000256" key="7">
    <source>
        <dbReference type="RuleBase" id="RU003355"/>
    </source>
</evidence>
<dbReference type="InterPro" id="IPR059177">
    <property type="entry name" value="GH29D-like_dom"/>
</dbReference>
<evidence type="ECO:0000259" key="12">
    <source>
        <dbReference type="Pfam" id="PF24619"/>
    </source>
</evidence>
<comment type="caution">
    <text evidence="13">The sequence shown here is derived from an EMBL/GenBank/DDBJ whole genome shotgun (WGS) entry which is preliminary data.</text>
</comment>
<dbReference type="Gene3D" id="2.60.40.1120">
    <property type="entry name" value="Carboxypeptidase-like, regulatory domain"/>
    <property type="match status" value="1"/>
</dbReference>
<feature type="region of interest" description="Disordered" evidence="8">
    <location>
        <begin position="824"/>
        <end position="856"/>
    </location>
</feature>
<accession>A0A5R8KFR0</accession>
<dbReference type="PANTHER" id="PTHR43806">
    <property type="entry name" value="PEPTIDASE S8"/>
    <property type="match status" value="1"/>
</dbReference>
<dbReference type="Pfam" id="PF24619">
    <property type="entry name" value="Ig_SibA"/>
    <property type="match status" value="1"/>
</dbReference>
<feature type="domain" description="Pyrrolo-quinoline quinone repeat" evidence="11">
    <location>
        <begin position="1514"/>
        <end position="1637"/>
    </location>
</feature>
<dbReference type="InterPro" id="IPR050131">
    <property type="entry name" value="Peptidase_S8_subtilisin-like"/>
</dbReference>
<dbReference type="GO" id="GO:0004252">
    <property type="term" value="F:serine-type endopeptidase activity"/>
    <property type="evidence" value="ECO:0007669"/>
    <property type="project" value="UniProtKB-UniRule"/>
</dbReference>
<dbReference type="InterPro" id="IPR023828">
    <property type="entry name" value="Peptidase_S8_Ser-AS"/>
</dbReference>
<evidence type="ECO:0000256" key="3">
    <source>
        <dbReference type="ARBA" id="ARBA00022801"/>
    </source>
</evidence>
<organism evidence="13 14">
    <name type="scientific">Phragmitibacter flavus</name>
    <dbReference type="NCBI Taxonomy" id="2576071"/>
    <lineage>
        <taxon>Bacteria</taxon>
        <taxon>Pseudomonadati</taxon>
        <taxon>Verrucomicrobiota</taxon>
        <taxon>Verrucomicrobiia</taxon>
        <taxon>Verrucomicrobiales</taxon>
        <taxon>Verrucomicrobiaceae</taxon>
        <taxon>Phragmitibacter</taxon>
    </lineage>
</organism>
<feature type="active site" description="Charge relay system" evidence="5 6">
    <location>
        <position position="276"/>
    </location>
</feature>
<feature type="compositionally biased region" description="Low complexity" evidence="8">
    <location>
        <begin position="56"/>
        <end position="70"/>
    </location>
</feature>
<feature type="active site" description="Charge relay system" evidence="5 6">
    <location>
        <position position="492"/>
    </location>
</feature>
<sequence>MRFTKNTALGISAILLLLLITTAGFLLWQHQDQSAPSPDLATSAPQAPAPWQLSQSTARPPSSEPAASPSFPAPPSGVNPPPNSQNLPPEIRSGKIIATTLSSPAPTGQRRRTSVYQTDFKYPLLRTEEQFTTAPDGSETLLKRRTMVADHLKVRLRNGFNETQLQTWLAGHNLSIRRRIPNTPFYLVALPNSDFATYDRALQILGDRTGPTAYGEPDYIVGINQSPTAPSDSRFAEQWPLRNTGQTGGVSGADINVLPAWTTSTGSESVIVAVLDTGIDTTHPDLVANLWINPDEIAGDGIDNDNNGYVDDLHGFNFVTSNGAPTDGHGHGTHTAGTVGATGNNDIGISGVAQNVKIMALKFLSDSGSGTDSDAIEGLAYATANGAMLTSNSWGGGDYSQALEEIIQEAAAADVGCVIAAGNDGTNNDIIPVYPANYDSPNNIIVVAATDSSDMLAWFSCYGKNTVHLAAPGVEVLSTLPGGGYGLNSGTSMATPHVSGAAALMRAANPDMSFAAIKTALIAQARPVASLDPKIISGGVLNVGESIPLAVAPYPVMTASDIDDSGTVEGTLGNNDGILSPGETAAVTLTIRNLGGPPAEAITGSIALNTASPLITLTNDTATFGTINNGATAQNTATPYLISIDSTHPTPADIPLTLTLTDDENRTWTHDLVLHLYTTSTVSGRVTQLDGTTPIANATITLAGIVPVTTTTNAEGDYTATAVDGTYTVTATATNYIPSEPQSVTVPPTVTNINFSLGFSSLSVTPLQLAATLQEDTTTTQPLSLTNHGDQSLTWQLLELAQATTPPAEPPPTVTSATSLLASHFSSPTSNTNQPRTIEEGPASPMRVPSTPRTLNNDTATISTLPFFDGFEDGTYDLWFDGFSDEATREVVTDHVAVGNHSFHFRLDGADDHLSGIHQEFDFGTRPGYASFRLRTSARDQASGYFVLGDVAGGYLVDFIWFFANTNGRFYINDDVGGNQLIAYEPERWYHIEFRNIDWTTRTFDYAVDGIVIQTGIPFRNGTAANECAYAFVYNYHSGVDTWWDNITISSDALDWLTISPNSGTLAPGSSTDLTATFDATNITAGIHQGTLRLLTNDPLRPETLLPVEMTVTPAPNTAPIADNATINGTEDINRTIALGGSDAEGQTLTARITQLPERGQLYQTSNGITPGTLISQVPVVVSNSQKQVIYVPPPNANGDNYATFQFTMHDGKLVSLPATITINLSPRNDPPTVKPDTYSTLPGQPIQVLSLLDNDYSVDLKTINISAFTQPSGGRGTLTNNGNNTLAFTPAASFLSGSTTFSYTVSDGNLSSTSNVTIRIGPLSSPDWPQFGGGPHRTHYHPSLVKATEPLHQLWQATLNQTPNVPVIGGGLAYFTAHSDGQPEQITAIDLATGNVTWNQTQPTASAVNPPIFNGTQLYFNRTTPGANSYLTTLTATNGTLFSAPSYPGISSEIGKHLLFANNRVYLPGGGPAGKLYSVEPGTSYAPFIIDLPSTQTATPTFADNLILLATFGTVRALDPSTGITRWTFKPDPALTQASATGTIAWQAGRAFIVLEGKLHAINTLQFPELAWSTATNGYLFAPMIAGNRVYAAHNTNEIRAYDTKTGAFAATYPLGEAPTHQPIIAQDTLVVPTTTGTQLIRLSDAEPIQTLPATGHLAAGNNTLLITNPATRVVTAFGTGPLLTFNPPSGTFLNPVSVSIGSSIPTALIHFTTDGSLPTANSPLLNTATPLHFLRSTQLRALAIHGTQQSAVKTGHYTITDSNGNGIPDWWENQYAGLRPGNPTQLNPTNLDFDNDGFSDLQEFILGTNPNVSDHIQLTLTRDTVGHTSLTWPTQLGRQYTILSSDTLQSNDWQPEPTATNLSGTGSPIIWQDPSTSPSLKFYRVSVSVPQEPTLGN</sequence>
<dbReference type="PRINTS" id="PR00723">
    <property type="entry name" value="SUBTILISIN"/>
</dbReference>
<dbReference type="InterPro" id="IPR008969">
    <property type="entry name" value="CarboxyPept-like_regulatory"/>
</dbReference>
<keyword evidence="3 6" id="KW-0378">Hydrolase</keyword>
<dbReference type="Pfam" id="PF00082">
    <property type="entry name" value="Peptidase_S8"/>
    <property type="match status" value="1"/>
</dbReference>
<evidence type="ECO:0000259" key="9">
    <source>
        <dbReference type="Pfam" id="PF00082"/>
    </source>
</evidence>
<dbReference type="Pfam" id="PF13360">
    <property type="entry name" value="PQQ_2"/>
    <property type="match status" value="2"/>
</dbReference>
<keyword evidence="4 6" id="KW-0720">Serine protease</keyword>
<dbReference type="EMBL" id="VAUV01000006">
    <property type="protein sequence ID" value="TLD71154.1"/>
    <property type="molecule type" value="Genomic_DNA"/>
</dbReference>
<dbReference type="Gene3D" id="2.60.40.10">
    <property type="entry name" value="Immunoglobulins"/>
    <property type="match status" value="1"/>
</dbReference>
<dbReference type="InterPro" id="IPR056851">
    <property type="entry name" value="Ig_SibA-E"/>
</dbReference>
<dbReference type="InterPro" id="IPR034204">
    <property type="entry name" value="PfSUB1-like_cat_dom"/>
</dbReference>
<feature type="domain" description="GH29D-like beta-sandwich" evidence="10">
    <location>
        <begin position="1689"/>
        <end position="1756"/>
    </location>
</feature>
<dbReference type="PROSITE" id="PS00136">
    <property type="entry name" value="SUBTILASE_ASP"/>
    <property type="match status" value="1"/>
</dbReference>
<dbReference type="OrthoDB" id="174871at2"/>
<dbReference type="SMART" id="SM00564">
    <property type="entry name" value="PQQ"/>
    <property type="match status" value="3"/>
</dbReference>
<dbReference type="InterPro" id="IPR013783">
    <property type="entry name" value="Ig-like_fold"/>
</dbReference>
<dbReference type="PANTHER" id="PTHR43806:SF11">
    <property type="entry name" value="CEREVISIN-RELATED"/>
    <property type="match status" value="1"/>
</dbReference>
<evidence type="ECO:0000256" key="2">
    <source>
        <dbReference type="ARBA" id="ARBA00022670"/>
    </source>
</evidence>
<reference evidence="13 14" key="1">
    <citation type="submission" date="2019-05" db="EMBL/GenBank/DDBJ databases">
        <title>Verrucobacter flavum gen. nov., sp. nov. a new member of the family Verrucomicrobiaceae.</title>
        <authorList>
            <person name="Szuroczki S."/>
            <person name="Abbaszade G."/>
            <person name="Szabo A."/>
            <person name="Felfoldi T."/>
            <person name="Schumann P."/>
            <person name="Boka K."/>
            <person name="Keki Z."/>
            <person name="Toumi M."/>
            <person name="Toth E."/>
        </authorList>
    </citation>
    <scope>NUCLEOTIDE SEQUENCE [LARGE SCALE GENOMIC DNA]</scope>
    <source>
        <strain evidence="13 14">MG-N-17</strain>
    </source>
</reference>
<dbReference type="SUPFAM" id="SSF50998">
    <property type="entry name" value="Quinoprotein alcohol dehydrogenase-like"/>
    <property type="match status" value="1"/>
</dbReference>
<evidence type="ECO:0000256" key="8">
    <source>
        <dbReference type="SAM" id="MobiDB-lite"/>
    </source>
</evidence>
<dbReference type="SUPFAM" id="SSF52743">
    <property type="entry name" value="Subtilisin-like"/>
    <property type="match status" value="1"/>
</dbReference>
<dbReference type="InterPro" id="IPR036852">
    <property type="entry name" value="Peptidase_S8/S53_dom_sf"/>
</dbReference>
<evidence type="ECO:0000256" key="1">
    <source>
        <dbReference type="ARBA" id="ARBA00011073"/>
    </source>
</evidence>
<proteinExistence type="inferred from homology"/>
<name>A0A5R8KFR0_9BACT</name>
<dbReference type="InterPro" id="IPR023827">
    <property type="entry name" value="Peptidase_S8_Asp-AS"/>
</dbReference>
<dbReference type="InterPro" id="IPR002372">
    <property type="entry name" value="PQQ_rpt_dom"/>
</dbReference>
<keyword evidence="2 6" id="KW-0645">Protease</keyword>
<protein>
    <submittedName>
        <fullName evidence="13">Uncharacterized protein</fullName>
    </submittedName>
</protein>
<dbReference type="Pfam" id="PF13620">
    <property type="entry name" value="CarboxypepD_reg"/>
    <property type="match status" value="1"/>
</dbReference>
<dbReference type="Pfam" id="PF13290">
    <property type="entry name" value="CHB_HEX_C_1"/>
    <property type="match status" value="1"/>
</dbReference>
<feature type="active site" description="Charge relay system" evidence="5 6">
    <location>
        <position position="331"/>
    </location>
</feature>
<dbReference type="SUPFAM" id="SSF49464">
    <property type="entry name" value="Carboxypeptidase regulatory domain-like"/>
    <property type="match status" value="1"/>
</dbReference>
<dbReference type="InterPro" id="IPR018391">
    <property type="entry name" value="PQQ_b-propeller_rpt"/>
</dbReference>
<dbReference type="PROSITE" id="PS00138">
    <property type="entry name" value="SUBTILASE_SER"/>
    <property type="match status" value="1"/>
</dbReference>
<evidence type="ECO:0000313" key="13">
    <source>
        <dbReference type="EMBL" id="TLD71154.1"/>
    </source>
</evidence>
<dbReference type="RefSeq" id="WP_138085983.1">
    <property type="nucleotide sequence ID" value="NZ_VAUV01000006.1"/>
</dbReference>
<comment type="similarity">
    <text evidence="1 6 7">Belongs to the peptidase S8 family.</text>
</comment>
<dbReference type="Gene3D" id="2.40.10.480">
    <property type="match status" value="1"/>
</dbReference>
<dbReference type="InterPro" id="IPR000209">
    <property type="entry name" value="Peptidase_S8/S53_dom"/>
</dbReference>
<dbReference type="InterPro" id="IPR015943">
    <property type="entry name" value="WD40/YVTN_repeat-like_dom_sf"/>
</dbReference>
<dbReference type="GO" id="GO:0006508">
    <property type="term" value="P:proteolysis"/>
    <property type="evidence" value="ECO:0007669"/>
    <property type="project" value="UniProtKB-KW"/>
</dbReference>
<evidence type="ECO:0000313" key="14">
    <source>
        <dbReference type="Proteomes" id="UP000306196"/>
    </source>
</evidence>
<feature type="compositionally biased region" description="Polar residues" evidence="8">
    <location>
        <begin position="824"/>
        <end position="836"/>
    </location>
</feature>
<dbReference type="PROSITE" id="PS51892">
    <property type="entry name" value="SUBTILASE"/>
    <property type="match status" value="1"/>
</dbReference>
<dbReference type="Pfam" id="PF17963">
    <property type="entry name" value="Big_9"/>
    <property type="match status" value="1"/>
</dbReference>
<dbReference type="InterPro" id="IPR015500">
    <property type="entry name" value="Peptidase_S8_subtilisin-rel"/>
</dbReference>
<dbReference type="Gene3D" id="3.40.50.200">
    <property type="entry name" value="Peptidase S8/S53 domain"/>
    <property type="match status" value="1"/>
</dbReference>
<dbReference type="Proteomes" id="UP000306196">
    <property type="component" value="Unassembled WGS sequence"/>
</dbReference>
<dbReference type="InterPro" id="IPR011047">
    <property type="entry name" value="Quinoprotein_ADH-like_sf"/>
</dbReference>
<dbReference type="Gene3D" id="2.130.10.10">
    <property type="entry name" value="YVTN repeat-like/Quinoprotein amine dehydrogenase"/>
    <property type="match status" value="1"/>
</dbReference>